<keyword evidence="1" id="KW-0472">Membrane</keyword>
<dbReference type="EMBL" id="BIFQ01000002">
    <property type="protein sequence ID" value="GCE08397.1"/>
    <property type="molecule type" value="Genomic_DNA"/>
</dbReference>
<organism evidence="2 3">
    <name type="scientific">Dictyobacter aurantiacus</name>
    <dbReference type="NCBI Taxonomy" id="1936993"/>
    <lineage>
        <taxon>Bacteria</taxon>
        <taxon>Bacillati</taxon>
        <taxon>Chloroflexota</taxon>
        <taxon>Ktedonobacteria</taxon>
        <taxon>Ktedonobacterales</taxon>
        <taxon>Dictyobacteraceae</taxon>
        <taxon>Dictyobacter</taxon>
    </lineage>
</organism>
<comment type="caution">
    <text evidence="2">The sequence shown here is derived from an EMBL/GenBank/DDBJ whole genome shotgun (WGS) entry which is preliminary data.</text>
</comment>
<dbReference type="AlphaFoldDB" id="A0A401ZND3"/>
<evidence type="ECO:0000313" key="3">
    <source>
        <dbReference type="Proteomes" id="UP000287224"/>
    </source>
</evidence>
<name>A0A401ZND3_9CHLR</name>
<dbReference type="RefSeq" id="WP_126600939.1">
    <property type="nucleotide sequence ID" value="NZ_BIFQ01000002.1"/>
</dbReference>
<feature type="transmembrane region" description="Helical" evidence="1">
    <location>
        <begin position="212"/>
        <end position="234"/>
    </location>
</feature>
<dbReference type="OrthoDB" id="9828746at2"/>
<keyword evidence="3" id="KW-1185">Reference proteome</keyword>
<reference evidence="3" key="1">
    <citation type="submission" date="2018-12" db="EMBL/GenBank/DDBJ databases">
        <title>Tengunoibacter tsumagoiensis gen. nov., sp. nov., Dictyobacter kobayashii sp. nov., D. alpinus sp. nov., and D. joshuensis sp. nov. and description of Dictyobacteraceae fam. nov. within the order Ktedonobacterales isolated from Tengu-no-mugimeshi.</title>
        <authorList>
            <person name="Wang C.M."/>
            <person name="Zheng Y."/>
            <person name="Sakai Y."/>
            <person name="Toyoda A."/>
            <person name="Minakuchi Y."/>
            <person name="Abe K."/>
            <person name="Yokota A."/>
            <person name="Yabe S."/>
        </authorList>
    </citation>
    <scope>NUCLEOTIDE SEQUENCE [LARGE SCALE GENOMIC DNA]</scope>
    <source>
        <strain evidence="3">S-27</strain>
    </source>
</reference>
<keyword evidence="1" id="KW-1133">Transmembrane helix</keyword>
<evidence type="ECO:0000256" key="1">
    <source>
        <dbReference type="SAM" id="Phobius"/>
    </source>
</evidence>
<evidence type="ECO:0008006" key="4">
    <source>
        <dbReference type="Google" id="ProtNLM"/>
    </source>
</evidence>
<accession>A0A401ZND3</accession>
<keyword evidence="1" id="KW-0812">Transmembrane</keyword>
<protein>
    <recommendedName>
        <fullName evidence="4">DUF3592 domain-containing protein</fullName>
    </recommendedName>
</protein>
<sequence>MSHWLLLSIFILLGIIGIIELVFGIYCAVMAVSQFIRERRERRRLVDANWQERQHASLLRKGGSTAFFFSMGAVWLLASTLFLGAWLGSIAYANAFQPARCTIVSTRLVREKITKVVGSHEEYNSSTDRWETVDDTQDILGYRPYYTVRLNTDQDNVDVDGPDVYQDAREDASSAQAILKQYQRGTVYSCWYFPPDKQQITFNEPPRSDLGLSFMLIPVTITGLIGTVFTILAFRRRRKARQG</sequence>
<feature type="transmembrane region" description="Helical" evidence="1">
    <location>
        <begin position="66"/>
        <end position="87"/>
    </location>
</feature>
<gene>
    <name evidence="2" type="ORF">KDAU_57260</name>
</gene>
<proteinExistence type="predicted"/>
<evidence type="ECO:0000313" key="2">
    <source>
        <dbReference type="EMBL" id="GCE08397.1"/>
    </source>
</evidence>
<dbReference type="Proteomes" id="UP000287224">
    <property type="component" value="Unassembled WGS sequence"/>
</dbReference>
<feature type="transmembrane region" description="Helical" evidence="1">
    <location>
        <begin position="6"/>
        <end position="36"/>
    </location>
</feature>